<dbReference type="Proteomes" id="UP001500403">
    <property type="component" value="Unassembled WGS sequence"/>
</dbReference>
<comment type="caution">
    <text evidence="3">The sequence shown here is derived from an EMBL/GenBank/DDBJ whole genome shotgun (WGS) entry which is preliminary data.</text>
</comment>
<dbReference type="InterPro" id="IPR050177">
    <property type="entry name" value="Lipid_A_modif_metabolic_enz"/>
</dbReference>
<evidence type="ECO:0000313" key="4">
    <source>
        <dbReference type="Proteomes" id="UP001500403"/>
    </source>
</evidence>
<dbReference type="Gene3D" id="3.40.50.720">
    <property type="entry name" value="NAD(P)-binding Rossmann-like Domain"/>
    <property type="match status" value="1"/>
</dbReference>
<dbReference type="Pfam" id="PF07993">
    <property type="entry name" value="NAD_binding_4"/>
    <property type="match status" value="1"/>
</dbReference>
<dbReference type="RefSeq" id="WP_344501035.1">
    <property type="nucleotide sequence ID" value="NZ_BAAAUD010000116.1"/>
</dbReference>
<feature type="compositionally biased region" description="Pro residues" evidence="1">
    <location>
        <begin position="367"/>
        <end position="385"/>
    </location>
</feature>
<feature type="domain" description="Thioester reductase (TE)" evidence="2">
    <location>
        <begin position="5"/>
        <end position="197"/>
    </location>
</feature>
<accession>A0ABP6K9D1</accession>
<protein>
    <submittedName>
        <fullName evidence="3">SDR family oxidoreductase</fullName>
    </submittedName>
</protein>
<dbReference type="PANTHER" id="PTHR43245">
    <property type="entry name" value="BIFUNCTIONAL POLYMYXIN RESISTANCE PROTEIN ARNA"/>
    <property type="match status" value="1"/>
</dbReference>
<organism evidence="3 4">
    <name type="scientific">Streptomyces enissocaesilis</name>
    <dbReference type="NCBI Taxonomy" id="332589"/>
    <lineage>
        <taxon>Bacteria</taxon>
        <taxon>Bacillati</taxon>
        <taxon>Actinomycetota</taxon>
        <taxon>Actinomycetes</taxon>
        <taxon>Kitasatosporales</taxon>
        <taxon>Streptomycetaceae</taxon>
        <taxon>Streptomyces</taxon>
        <taxon>Streptomyces rochei group</taxon>
    </lineage>
</organism>
<proteinExistence type="predicted"/>
<dbReference type="SUPFAM" id="SSF51735">
    <property type="entry name" value="NAD(P)-binding Rossmann-fold domains"/>
    <property type="match status" value="1"/>
</dbReference>
<gene>
    <name evidence="3" type="ORF">GCM10010446_69160</name>
</gene>
<dbReference type="InterPro" id="IPR036291">
    <property type="entry name" value="NAD(P)-bd_dom_sf"/>
</dbReference>
<evidence type="ECO:0000256" key="1">
    <source>
        <dbReference type="SAM" id="MobiDB-lite"/>
    </source>
</evidence>
<evidence type="ECO:0000259" key="2">
    <source>
        <dbReference type="Pfam" id="PF07993"/>
    </source>
</evidence>
<reference evidence="4" key="1">
    <citation type="journal article" date="2019" name="Int. J. Syst. Evol. Microbiol.">
        <title>The Global Catalogue of Microorganisms (GCM) 10K type strain sequencing project: providing services to taxonomists for standard genome sequencing and annotation.</title>
        <authorList>
            <consortium name="The Broad Institute Genomics Platform"/>
            <consortium name="The Broad Institute Genome Sequencing Center for Infectious Disease"/>
            <person name="Wu L."/>
            <person name="Ma J."/>
        </authorList>
    </citation>
    <scope>NUCLEOTIDE SEQUENCE [LARGE SCALE GENOMIC DNA]</scope>
    <source>
        <strain evidence="4">JCM 9088</strain>
    </source>
</reference>
<sequence length="385" mass="41602">MLITLTGATGFLGSHVLARLLRDPAVEVVALGRDPDDVAAHRLKTAVAATGCAVPEDFDSRVRPLRITLEDEHLGLSHPQYAALARRTDVLWHLAGCIELDAPADRLRRVNVEGTRNILKLAASNARTRFLHTSTAYVAGARTGVCVPEDELGEEEFLTPYEESKFHAERLVHRYAAETGRPTAVLRPSVLVSDRPLAAKGPRHTLAAVGAGLGQLRTYLTDSAAHSADETTPARPPLSLRLSGDPEAEVNLLQVEYASEAMVHIACSRPQKQVGKAHTFHVVHPRGTRVGAVVQAVEHHLPGIRLSMTGERFQPTALESLLLRASQGTHAYTGLQRTYERAAFEAATGHLSAPAPLTDTYLRAALAPPPDPAHPCPPRPLLERS</sequence>
<dbReference type="EMBL" id="BAAAUD010000116">
    <property type="protein sequence ID" value="GAA2975136.1"/>
    <property type="molecule type" value="Genomic_DNA"/>
</dbReference>
<dbReference type="InterPro" id="IPR013120">
    <property type="entry name" value="FAR_NAD-bd"/>
</dbReference>
<keyword evidence="4" id="KW-1185">Reference proteome</keyword>
<feature type="region of interest" description="Disordered" evidence="1">
    <location>
        <begin position="366"/>
        <end position="385"/>
    </location>
</feature>
<evidence type="ECO:0000313" key="3">
    <source>
        <dbReference type="EMBL" id="GAA2975136.1"/>
    </source>
</evidence>
<name>A0ABP6K9D1_9ACTN</name>